<evidence type="ECO:0000313" key="2">
    <source>
        <dbReference type="EMBL" id="PNY28508.1"/>
    </source>
</evidence>
<name>A0A2K3QLU6_9HYPO</name>
<dbReference type="OrthoDB" id="10252326at2759"/>
<evidence type="ECO:0000256" key="1">
    <source>
        <dbReference type="SAM" id="MobiDB-lite"/>
    </source>
</evidence>
<gene>
    <name evidence="2" type="ORF">TCAP_01580</name>
</gene>
<protein>
    <submittedName>
        <fullName evidence="2">Uncharacterized protein</fullName>
    </submittedName>
</protein>
<dbReference type="Proteomes" id="UP000236621">
    <property type="component" value="Unassembled WGS sequence"/>
</dbReference>
<evidence type="ECO:0000313" key="3">
    <source>
        <dbReference type="Proteomes" id="UP000236621"/>
    </source>
</evidence>
<keyword evidence="3" id="KW-1185">Reference proteome</keyword>
<dbReference type="AlphaFoldDB" id="A0A2K3QLU6"/>
<organism evidence="2 3">
    <name type="scientific">Tolypocladium capitatum</name>
    <dbReference type="NCBI Taxonomy" id="45235"/>
    <lineage>
        <taxon>Eukaryota</taxon>
        <taxon>Fungi</taxon>
        <taxon>Dikarya</taxon>
        <taxon>Ascomycota</taxon>
        <taxon>Pezizomycotina</taxon>
        <taxon>Sordariomycetes</taxon>
        <taxon>Hypocreomycetidae</taxon>
        <taxon>Hypocreales</taxon>
        <taxon>Ophiocordycipitaceae</taxon>
        <taxon>Tolypocladium</taxon>
    </lineage>
</organism>
<feature type="region of interest" description="Disordered" evidence="1">
    <location>
        <begin position="273"/>
        <end position="297"/>
    </location>
</feature>
<comment type="caution">
    <text evidence="2">The sequence shown here is derived from an EMBL/GenBank/DDBJ whole genome shotgun (WGS) entry which is preliminary data.</text>
</comment>
<feature type="compositionally biased region" description="Polar residues" evidence="1">
    <location>
        <begin position="288"/>
        <end position="297"/>
    </location>
</feature>
<dbReference type="EMBL" id="NRSZ01000250">
    <property type="protein sequence ID" value="PNY28508.1"/>
    <property type="molecule type" value="Genomic_DNA"/>
</dbReference>
<reference evidence="2 3" key="1">
    <citation type="submission" date="2017-08" db="EMBL/GenBank/DDBJ databases">
        <title>Harnessing the power of phylogenomics to disentangle the directionality and signatures of interkingdom host jumping in the parasitic fungal genus Tolypocladium.</title>
        <authorList>
            <person name="Quandt C.A."/>
            <person name="Patterson W."/>
            <person name="Spatafora J.W."/>
        </authorList>
    </citation>
    <scope>NUCLEOTIDE SEQUENCE [LARGE SCALE GENOMIC DNA]</scope>
    <source>
        <strain evidence="2 3">CBS 113982</strain>
    </source>
</reference>
<proteinExistence type="predicted"/>
<accession>A0A2K3QLU6</accession>
<sequence length="297" mass="31757">MDSSLGPCRGDRGRAIRPGLTGGELAGVEVLGQLLQGRSLSFDALGSILPSSHLSVVSEQLLEVLGSQNVDLGKQQLTLNKGRVAVVQDSPDGHEILQLPPGLLNNAVLARQDNGHAGQILNLGVADDERVDIKASGSENPRKTGQDTGLVLDQAVEDVALRGDHGRSRGLVEDAIAEVELLLEEWCRTAPSEELAGRLLAAATRRRGAPQDRSEAIWRSIERTRISLTKQGASQLLSMAVDAQWFVVGDAVSQGDGRSQKLSWGSEISEASSACRGTDRIGPRTKRWQTPQQGQTE</sequence>